<feature type="transmembrane region" description="Helical" evidence="1">
    <location>
        <begin position="151"/>
        <end position="170"/>
    </location>
</feature>
<dbReference type="EMBL" id="FOJU01000003">
    <property type="protein sequence ID" value="SFB01950.1"/>
    <property type="molecule type" value="Genomic_DNA"/>
</dbReference>
<feature type="transmembrane region" description="Helical" evidence="1">
    <location>
        <begin position="59"/>
        <end position="79"/>
    </location>
</feature>
<dbReference type="InterPro" id="IPR010331">
    <property type="entry name" value="ExoD"/>
</dbReference>
<dbReference type="OrthoDB" id="7949130at2"/>
<dbReference type="STRING" id="871651.SAMN05421688_2428"/>
<dbReference type="PANTHER" id="PTHR41795:SF1">
    <property type="entry name" value="EXOPOLYSACCHARIDE SYNTHESIS PROTEIN"/>
    <property type="match status" value="1"/>
</dbReference>
<keyword evidence="1" id="KW-0812">Transmembrane</keyword>
<reference evidence="2 3" key="1">
    <citation type="submission" date="2016-10" db="EMBL/GenBank/DDBJ databases">
        <authorList>
            <person name="de Groot N.N."/>
        </authorList>
    </citation>
    <scope>NUCLEOTIDE SEQUENCE [LARGE SCALE GENOMIC DNA]</scope>
    <source>
        <strain evidence="2 3">DSM 29316</strain>
    </source>
</reference>
<feature type="transmembrane region" description="Helical" evidence="1">
    <location>
        <begin position="175"/>
        <end position="194"/>
    </location>
</feature>
<proteinExistence type="predicted"/>
<name>A0A1I0XNT2_9RHOB</name>
<feature type="transmembrane region" description="Helical" evidence="1">
    <location>
        <begin position="128"/>
        <end position="145"/>
    </location>
</feature>
<gene>
    <name evidence="2" type="ORF">SAMN05421688_2428</name>
</gene>
<dbReference type="PIRSF" id="PIRSF033239">
    <property type="entry name" value="ExoD"/>
    <property type="match status" value="1"/>
</dbReference>
<keyword evidence="1" id="KW-1133">Transmembrane helix</keyword>
<dbReference type="PANTHER" id="PTHR41795">
    <property type="entry name" value="EXOPOLYSACCHARIDE SYNTHESIS PROTEIN"/>
    <property type="match status" value="1"/>
</dbReference>
<dbReference type="Pfam" id="PF06055">
    <property type="entry name" value="ExoD"/>
    <property type="match status" value="1"/>
</dbReference>
<dbReference type="RefSeq" id="WP_092065072.1">
    <property type="nucleotide sequence ID" value="NZ_FOJU01000003.1"/>
</dbReference>
<sequence>MNVADERIQSLSDIVGAIRQASCDKAVSVRDVMEEIGTRSFGPAILVPSLLLVSPISGIPGFPTIGAIFVVIIVAQALLGRDHLWLPDFLLRRCLPSDRMHQALDWLEKPAAFVDARSQSRLKFLTDGPARTLCLIVILLIALAWPPLELLPMVTSVGALAVALFALGLLARDGAFVLAGYCVVALAVFGVLQLTS</sequence>
<organism evidence="2 3">
    <name type="scientific">Poseidonocella pacifica</name>
    <dbReference type="NCBI Taxonomy" id="871651"/>
    <lineage>
        <taxon>Bacteria</taxon>
        <taxon>Pseudomonadati</taxon>
        <taxon>Pseudomonadota</taxon>
        <taxon>Alphaproteobacteria</taxon>
        <taxon>Rhodobacterales</taxon>
        <taxon>Roseobacteraceae</taxon>
        <taxon>Poseidonocella</taxon>
    </lineage>
</organism>
<keyword evidence="1" id="KW-0472">Membrane</keyword>
<evidence type="ECO:0000313" key="2">
    <source>
        <dbReference type="EMBL" id="SFB01950.1"/>
    </source>
</evidence>
<keyword evidence="3" id="KW-1185">Reference proteome</keyword>
<protein>
    <submittedName>
        <fullName evidence="2">Uncharacterized conserved protein</fullName>
    </submittedName>
</protein>
<accession>A0A1I0XNT2</accession>
<dbReference type="AlphaFoldDB" id="A0A1I0XNT2"/>
<evidence type="ECO:0000313" key="3">
    <source>
        <dbReference type="Proteomes" id="UP000198796"/>
    </source>
</evidence>
<dbReference type="Proteomes" id="UP000198796">
    <property type="component" value="Unassembled WGS sequence"/>
</dbReference>
<evidence type="ECO:0000256" key="1">
    <source>
        <dbReference type="SAM" id="Phobius"/>
    </source>
</evidence>